<dbReference type="STRING" id="886293.Sinac_6131"/>
<evidence type="ECO:0000313" key="3">
    <source>
        <dbReference type="Proteomes" id="UP000010798"/>
    </source>
</evidence>
<reference evidence="2 3" key="1">
    <citation type="submission" date="2012-02" db="EMBL/GenBank/DDBJ databases">
        <title>Complete sequence of chromosome of Singulisphaera acidiphila DSM 18658.</title>
        <authorList>
            <consortium name="US DOE Joint Genome Institute (JGI-PGF)"/>
            <person name="Lucas S."/>
            <person name="Copeland A."/>
            <person name="Lapidus A."/>
            <person name="Glavina del Rio T."/>
            <person name="Dalin E."/>
            <person name="Tice H."/>
            <person name="Bruce D."/>
            <person name="Goodwin L."/>
            <person name="Pitluck S."/>
            <person name="Peters L."/>
            <person name="Ovchinnikova G."/>
            <person name="Chertkov O."/>
            <person name="Kyrpides N."/>
            <person name="Mavromatis K."/>
            <person name="Ivanova N."/>
            <person name="Brettin T."/>
            <person name="Detter J.C."/>
            <person name="Han C."/>
            <person name="Larimer F."/>
            <person name="Land M."/>
            <person name="Hauser L."/>
            <person name="Markowitz V."/>
            <person name="Cheng J.-F."/>
            <person name="Hugenholtz P."/>
            <person name="Woyke T."/>
            <person name="Wu D."/>
            <person name="Tindall B."/>
            <person name="Pomrenke H."/>
            <person name="Brambilla E."/>
            <person name="Klenk H.-P."/>
            <person name="Eisen J.A."/>
        </authorList>
    </citation>
    <scope>NUCLEOTIDE SEQUENCE [LARGE SCALE GENOMIC DNA]</scope>
    <source>
        <strain evidence="3">ATCC BAA-1392 / DSM 18658 / VKM B-2454 / MOB10</strain>
    </source>
</reference>
<dbReference type="eggNOG" id="COG4886">
    <property type="taxonomic scope" value="Bacteria"/>
</dbReference>
<dbReference type="EMBL" id="CP003364">
    <property type="protein sequence ID" value="AGA30234.1"/>
    <property type="molecule type" value="Genomic_DNA"/>
</dbReference>
<dbReference type="AlphaFoldDB" id="L0DLG6"/>
<gene>
    <name evidence="2" type="ordered locus">Sinac_6131</name>
</gene>
<keyword evidence="1" id="KW-0812">Transmembrane</keyword>
<evidence type="ECO:0008006" key="4">
    <source>
        <dbReference type="Google" id="ProtNLM"/>
    </source>
</evidence>
<proteinExistence type="predicted"/>
<dbReference type="KEGG" id="saci:Sinac_6131"/>
<name>L0DLG6_SINAD</name>
<dbReference type="RefSeq" id="WP_015249323.1">
    <property type="nucleotide sequence ID" value="NC_019892.1"/>
</dbReference>
<accession>L0DLG6</accession>
<feature type="transmembrane region" description="Helical" evidence="1">
    <location>
        <begin position="20"/>
        <end position="38"/>
    </location>
</feature>
<evidence type="ECO:0000313" key="2">
    <source>
        <dbReference type="EMBL" id="AGA30234.1"/>
    </source>
</evidence>
<dbReference type="Proteomes" id="UP000010798">
    <property type="component" value="Chromosome"/>
</dbReference>
<dbReference type="HOGENOM" id="CLU_1030139_0_0_0"/>
<keyword evidence="3" id="KW-1185">Reference proteome</keyword>
<dbReference type="InterPro" id="IPR032675">
    <property type="entry name" value="LRR_dom_sf"/>
</dbReference>
<dbReference type="Gene3D" id="3.80.10.10">
    <property type="entry name" value="Ribonuclease Inhibitor"/>
    <property type="match status" value="1"/>
</dbReference>
<organism evidence="2 3">
    <name type="scientific">Singulisphaera acidiphila (strain ATCC BAA-1392 / DSM 18658 / VKM B-2454 / MOB10)</name>
    <dbReference type="NCBI Taxonomy" id="886293"/>
    <lineage>
        <taxon>Bacteria</taxon>
        <taxon>Pseudomonadati</taxon>
        <taxon>Planctomycetota</taxon>
        <taxon>Planctomycetia</taxon>
        <taxon>Isosphaerales</taxon>
        <taxon>Isosphaeraceae</taxon>
        <taxon>Singulisphaera</taxon>
    </lineage>
</organism>
<dbReference type="OrthoDB" id="232968at2"/>
<sequence>MSDQLERESRSWWPSIRLSVRGMMLAVLILGGGLGWSVRRAHVQRDAVAAIKRGGGLVEFDWQYLNGKYLRNATPPGPRWLAAAIGPDFLGHPYRVVIGPGDAKSVMTQIGQFRRIRTLTLGRDPSISDADMVHLKGMADLEALFFDKGKITGAGLENFAGLPKLHTLSLQGIPLTDGDLRPLEALTNPDALTLDSPRITDVGLVHLKHLVPLRFISLNETGVTGAGLGNLADMSNLEILYLVKTNVSSLHSIQHLPNWYFANWSAAALK</sequence>
<evidence type="ECO:0000256" key="1">
    <source>
        <dbReference type="SAM" id="Phobius"/>
    </source>
</evidence>
<dbReference type="SUPFAM" id="SSF52058">
    <property type="entry name" value="L domain-like"/>
    <property type="match status" value="1"/>
</dbReference>
<protein>
    <recommendedName>
        <fullName evidence="4">Leucine Rich Repeat (LRR)-containing protein</fullName>
    </recommendedName>
</protein>
<keyword evidence="1" id="KW-0472">Membrane</keyword>
<keyword evidence="1" id="KW-1133">Transmembrane helix</keyword>